<dbReference type="EMBL" id="ML145204">
    <property type="protein sequence ID" value="TBU53795.1"/>
    <property type="molecule type" value="Genomic_DNA"/>
</dbReference>
<feature type="region of interest" description="Disordered" evidence="1">
    <location>
        <begin position="1"/>
        <end position="32"/>
    </location>
</feature>
<evidence type="ECO:0000313" key="2">
    <source>
        <dbReference type="EMBL" id="TBU53795.1"/>
    </source>
</evidence>
<feature type="region of interest" description="Disordered" evidence="1">
    <location>
        <begin position="315"/>
        <end position="335"/>
    </location>
</feature>
<protein>
    <submittedName>
        <fullName evidence="2">Uncharacterized protein</fullName>
    </submittedName>
</protein>
<feature type="compositionally biased region" description="Polar residues" evidence="1">
    <location>
        <begin position="1"/>
        <end position="11"/>
    </location>
</feature>
<evidence type="ECO:0000256" key="1">
    <source>
        <dbReference type="SAM" id="MobiDB-lite"/>
    </source>
</evidence>
<name>A0A4Q9PGU8_9APHY</name>
<organism evidence="2 3">
    <name type="scientific">Dichomitus squalens</name>
    <dbReference type="NCBI Taxonomy" id="114155"/>
    <lineage>
        <taxon>Eukaryota</taxon>
        <taxon>Fungi</taxon>
        <taxon>Dikarya</taxon>
        <taxon>Basidiomycota</taxon>
        <taxon>Agaricomycotina</taxon>
        <taxon>Agaricomycetes</taxon>
        <taxon>Polyporales</taxon>
        <taxon>Polyporaceae</taxon>
        <taxon>Dichomitus</taxon>
    </lineage>
</organism>
<gene>
    <name evidence="2" type="ORF">BD310DRAFT_980826</name>
</gene>
<dbReference type="Proteomes" id="UP000292082">
    <property type="component" value="Unassembled WGS sequence"/>
</dbReference>
<sequence>MSRGENATSGTMLALGAGDKHGRTEEDDESDHFRFNSRIPGQILRSFALDRCKDAKLDPKQTAEVKAFTEVLSPLMMLVDMKISFLRHENEVLRRYFLTYERGAEFTTRIRSIIAAVLFAHNVPAYLNNVTDSIAEYIEDHLDTVLLPEQCLHDPVHWAIVKSHIADQVAGMRSVMKTKIDLAIKSKADVYGLINSIMIYEMRPKTEHWGRFAFLFKEEHRGGNNRYTYWNFVDDKLADIRSTLKSKYPGNSNSHARKREETNFFASILEADIGQFPIKSSGVAQHVYTDDKLMPIQLTMHKQVLHFVVDDTQTGREASGQEAEVDAAMSGVPAP</sequence>
<keyword evidence="3" id="KW-1185">Reference proteome</keyword>
<accession>A0A4Q9PGU8</accession>
<evidence type="ECO:0000313" key="3">
    <source>
        <dbReference type="Proteomes" id="UP000292082"/>
    </source>
</evidence>
<proteinExistence type="predicted"/>
<dbReference type="AlphaFoldDB" id="A0A4Q9PGU8"/>
<dbReference type="STRING" id="114155.A0A4Q9PGU8"/>
<reference evidence="2 3" key="1">
    <citation type="submission" date="2019-01" db="EMBL/GenBank/DDBJ databases">
        <title>Draft genome sequences of three monokaryotic isolates of the white-rot basidiomycete fungus Dichomitus squalens.</title>
        <authorList>
            <consortium name="DOE Joint Genome Institute"/>
            <person name="Lopez S.C."/>
            <person name="Andreopoulos B."/>
            <person name="Pangilinan J."/>
            <person name="Lipzen A."/>
            <person name="Riley R."/>
            <person name="Ahrendt S."/>
            <person name="Ng V."/>
            <person name="Barry K."/>
            <person name="Daum C."/>
            <person name="Grigoriev I.V."/>
            <person name="Hilden K.S."/>
            <person name="Makela M.R."/>
            <person name="de Vries R.P."/>
        </authorList>
    </citation>
    <scope>NUCLEOTIDE SEQUENCE [LARGE SCALE GENOMIC DNA]</scope>
    <source>
        <strain evidence="2 3">CBS 464.89</strain>
    </source>
</reference>